<dbReference type="EMBL" id="LAZR01041845">
    <property type="protein sequence ID" value="KKL10960.1"/>
    <property type="molecule type" value="Genomic_DNA"/>
</dbReference>
<proteinExistence type="predicted"/>
<dbReference type="AlphaFoldDB" id="A0A0F9ANJ6"/>
<feature type="non-terminal residue" evidence="1">
    <location>
        <position position="1"/>
    </location>
</feature>
<accession>A0A0F9ANJ6</accession>
<name>A0A0F9ANJ6_9ZZZZ</name>
<evidence type="ECO:0000313" key="1">
    <source>
        <dbReference type="EMBL" id="KKL10960.1"/>
    </source>
</evidence>
<gene>
    <name evidence="1" type="ORF">LCGC14_2550560</name>
</gene>
<comment type="caution">
    <text evidence="1">The sequence shown here is derived from an EMBL/GenBank/DDBJ whole genome shotgun (WGS) entry which is preliminary data.</text>
</comment>
<protein>
    <submittedName>
        <fullName evidence="1">Uncharacterized protein</fullName>
    </submittedName>
</protein>
<sequence length="60" mass="6809">LVTVPMLTYYRSSTKLTGNLLSPFLQKVESVIIPQEVYTPLIKAYILTAKNLFNALMFSK</sequence>
<reference evidence="1" key="1">
    <citation type="journal article" date="2015" name="Nature">
        <title>Complex archaea that bridge the gap between prokaryotes and eukaryotes.</title>
        <authorList>
            <person name="Spang A."/>
            <person name="Saw J.H."/>
            <person name="Jorgensen S.L."/>
            <person name="Zaremba-Niedzwiedzka K."/>
            <person name="Martijn J."/>
            <person name="Lind A.E."/>
            <person name="van Eijk R."/>
            <person name="Schleper C."/>
            <person name="Guy L."/>
            <person name="Ettema T.J."/>
        </authorList>
    </citation>
    <scope>NUCLEOTIDE SEQUENCE</scope>
</reference>
<organism evidence="1">
    <name type="scientific">marine sediment metagenome</name>
    <dbReference type="NCBI Taxonomy" id="412755"/>
    <lineage>
        <taxon>unclassified sequences</taxon>
        <taxon>metagenomes</taxon>
        <taxon>ecological metagenomes</taxon>
    </lineage>
</organism>